<dbReference type="Proteomes" id="UP001157960">
    <property type="component" value="Unassembled WGS sequence"/>
</dbReference>
<name>A0ABY1NRI3_9FLAO</name>
<dbReference type="RefSeq" id="WP_283421758.1">
    <property type="nucleotide sequence ID" value="NZ_FXTZ01000004.1"/>
</dbReference>
<reference evidence="1 2" key="1">
    <citation type="submission" date="2017-05" db="EMBL/GenBank/DDBJ databases">
        <authorList>
            <person name="Varghese N."/>
            <person name="Submissions S."/>
        </authorList>
    </citation>
    <scope>NUCLEOTIDE SEQUENCE [LARGE SCALE GENOMIC DNA]</scope>
    <source>
        <strain evidence="1 2">DSM 28214</strain>
    </source>
</reference>
<gene>
    <name evidence="1" type="ORF">SAMN06264346_10436</name>
</gene>
<comment type="caution">
    <text evidence="1">The sequence shown here is derived from an EMBL/GenBank/DDBJ whole genome shotgun (WGS) entry which is preliminary data.</text>
</comment>
<proteinExistence type="predicted"/>
<accession>A0ABY1NRI3</accession>
<sequence>MKTKVQKKLQDQNSKDLDFSLGLTHIVSLDPKSDKFWFKLSIFNISMCSWPYFFNKVISKDEFNTFKNVAEYAWKASKEGLVSSYQKKSISNISEILYEAKLMREVGTISNSEFLEIFLQVHSKLMQKYTSIKKTYLNKELKEKGISVNSARSLMAKLATLNEN</sequence>
<organism evidence="1 2">
    <name type="scientific">Chryseobacterium profundimaris</name>
    <dbReference type="NCBI Taxonomy" id="1387275"/>
    <lineage>
        <taxon>Bacteria</taxon>
        <taxon>Pseudomonadati</taxon>
        <taxon>Bacteroidota</taxon>
        <taxon>Flavobacteriia</taxon>
        <taxon>Flavobacteriales</taxon>
        <taxon>Weeksellaceae</taxon>
        <taxon>Chryseobacterium group</taxon>
        <taxon>Chryseobacterium</taxon>
    </lineage>
</organism>
<protein>
    <submittedName>
        <fullName evidence="1">Uncharacterized protein</fullName>
    </submittedName>
</protein>
<evidence type="ECO:0000313" key="2">
    <source>
        <dbReference type="Proteomes" id="UP001157960"/>
    </source>
</evidence>
<evidence type="ECO:0000313" key="1">
    <source>
        <dbReference type="EMBL" id="SMP16418.1"/>
    </source>
</evidence>
<keyword evidence="2" id="KW-1185">Reference proteome</keyword>
<dbReference type="EMBL" id="FXTZ01000004">
    <property type="protein sequence ID" value="SMP16418.1"/>
    <property type="molecule type" value="Genomic_DNA"/>
</dbReference>